<name>A0A2C5YFF6_9HYPO</name>
<dbReference type="PANTHER" id="PTHR11245">
    <property type="entry name" value="STANNIOCALCIN"/>
    <property type="match status" value="1"/>
</dbReference>
<dbReference type="Proteomes" id="UP000224854">
    <property type="component" value="Unassembled WGS sequence"/>
</dbReference>
<protein>
    <recommendedName>
        <fullName evidence="8">Extracellular membrane protein CFEM domain-containing protein</fullName>
    </recommendedName>
</protein>
<evidence type="ECO:0008006" key="8">
    <source>
        <dbReference type="Google" id="ProtNLM"/>
    </source>
</evidence>
<sequence length="406" mass="44065">MKLHQLAPFPLLLASLSASCQSHLPALILHRASESAFNKAHHPFALRSSSFDLDPSSCSIAIADARANHRRYHFHHHAVTTPKAITIPGLSPGHVNLAIHCQDVGAQHVVAVYSLSIGAIDMPVRLVNAQKQPIVGAHVTARLGAISQQHTTNASGLVTLTNLPAQSIQLFVTLPGHQRFQSITVEAEPSLHQVEINSTSPRNPATASGVLNSPMRQPDCQDPPPTCDFYIKCAEQTLHCGPHGYPLQWGNNMCHRFQSQLQHYSAAGRKWISNTMSCLQRALVAPLEQDGATCASIQKTAFASHANCYIDSGVCSLSLSDMMQLIVTINTNLLTSDVMQQVVDTVKGCARNYLSEIAMQSRHLEAKAAAYTDAKAFSHRIDAFLLKRAARHLATKRVNGLLSNNG</sequence>
<evidence type="ECO:0000256" key="2">
    <source>
        <dbReference type="ARBA" id="ARBA00011748"/>
    </source>
</evidence>
<dbReference type="GO" id="GO:0005179">
    <property type="term" value="F:hormone activity"/>
    <property type="evidence" value="ECO:0007669"/>
    <property type="project" value="UniProtKB-KW"/>
</dbReference>
<dbReference type="InterPro" id="IPR004978">
    <property type="entry name" value="Stanniocalcin"/>
</dbReference>
<reference evidence="6 7" key="1">
    <citation type="submission" date="2017-06" db="EMBL/GenBank/DDBJ databases">
        <title>Ant-infecting Ophiocordyceps genomes reveal a high diversity of potential behavioral manipulation genes and a possible major role for enterotoxins.</title>
        <authorList>
            <person name="De Bekker C."/>
            <person name="Evans H.C."/>
            <person name="Brachmann A."/>
            <person name="Hughes D.P."/>
        </authorList>
    </citation>
    <scope>NUCLEOTIDE SEQUENCE [LARGE SCALE GENOMIC DNA]</scope>
    <source>
        <strain evidence="6 7">1348a</strain>
    </source>
</reference>
<keyword evidence="5" id="KW-0732">Signal</keyword>
<feature type="signal peptide" evidence="5">
    <location>
        <begin position="1"/>
        <end position="22"/>
    </location>
</feature>
<keyword evidence="3" id="KW-0372">Hormone</keyword>
<evidence type="ECO:0000256" key="5">
    <source>
        <dbReference type="SAM" id="SignalP"/>
    </source>
</evidence>
<keyword evidence="4" id="KW-1015">Disulfide bond</keyword>
<gene>
    <name evidence="6" type="ORF">CDD82_1467</name>
</gene>
<evidence type="ECO:0000313" key="7">
    <source>
        <dbReference type="Proteomes" id="UP000224854"/>
    </source>
</evidence>
<organism evidence="6 7">
    <name type="scientific">Ophiocordyceps australis</name>
    <dbReference type="NCBI Taxonomy" id="1399860"/>
    <lineage>
        <taxon>Eukaryota</taxon>
        <taxon>Fungi</taxon>
        <taxon>Dikarya</taxon>
        <taxon>Ascomycota</taxon>
        <taxon>Pezizomycotina</taxon>
        <taxon>Sordariomycetes</taxon>
        <taxon>Hypocreomycetidae</taxon>
        <taxon>Hypocreales</taxon>
        <taxon>Ophiocordycipitaceae</taxon>
        <taxon>Ophiocordyceps</taxon>
    </lineage>
</organism>
<dbReference type="PANTHER" id="PTHR11245:SF6">
    <property type="entry name" value="DUF19 DOMAIN-CONTAINING PROTEIN"/>
    <property type="match status" value="1"/>
</dbReference>
<evidence type="ECO:0000256" key="3">
    <source>
        <dbReference type="ARBA" id="ARBA00022702"/>
    </source>
</evidence>
<dbReference type="Pfam" id="PF03298">
    <property type="entry name" value="Stanniocalcin"/>
    <property type="match status" value="1"/>
</dbReference>
<evidence type="ECO:0000313" key="6">
    <source>
        <dbReference type="EMBL" id="PHH67467.1"/>
    </source>
</evidence>
<dbReference type="GO" id="GO:0005576">
    <property type="term" value="C:extracellular region"/>
    <property type="evidence" value="ECO:0007669"/>
    <property type="project" value="InterPro"/>
</dbReference>
<dbReference type="PROSITE" id="PS51257">
    <property type="entry name" value="PROKAR_LIPOPROTEIN"/>
    <property type="match status" value="1"/>
</dbReference>
<proteinExistence type="inferred from homology"/>
<comment type="similarity">
    <text evidence="1">Belongs to the stanniocalcin family.</text>
</comment>
<dbReference type="OrthoDB" id="2251794at2759"/>
<dbReference type="GO" id="GO:0006874">
    <property type="term" value="P:intracellular calcium ion homeostasis"/>
    <property type="evidence" value="ECO:0007669"/>
    <property type="project" value="TreeGrafter"/>
</dbReference>
<feature type="chain" id="PRO_5012835504" description="Extracellular membrane protein CFEM domain-containing protein" evidence="5">
    <location>
        <begin position="23"/>
        <end position="406"/>
    </location>
</feature>
<evidence type="ECO:0000256" key="4">
    <source>
        <dbReference type="ARBA" id="ARBA00023157"/>
    </source>
</evidence>
<evidence type="ECO:0000256" key="1">
    <source>
        <dbReference type="ARBA" id="ARBA00008693"/>
    </source>
</evidence>
<keyword evidence="7" id="KW-1185">Reference proteome</keyword>
<dbReference type="EMBL" id="NJEU01001441">
    <property type="protein sequence ID" value="PHH67467.1"/>
    <property type="molecule type" value="Genomic_DNA"/>
</dbReference>
<accession>A0A2C5YFF6</accession>
<comment type="subunit">
    <text evidence="2">Homodimer; disulfide-linked.</text>
</comment>
<comment type="caution">
    <text evidence="6">The sequence shown here is derived from an EMBL/GenBank/DDBJ whole genome shotgun (WGS) entry which is preliminary data.</text>
</comment>
<dbReference type="AlphaFoldDB" id="A0A2C5YFF6"/>